<dbReference type="PANTHER" id="PTHR43736:SF2">
    <property type="entry name" value="MUTT_NUDIX FAMILY PROTEIN"/>
    <property type="match status" value="1"/>
</dbReference>
<dbReference type="Pfam" id="PF00293">
    <property type="entry name" value="NUDIX"/>
    <property type="match status" value="1"/>
</dbReference>
<dbReference type="PROSITE" id="PS51462">
    <property type="entry name" value="NUDIX"/>
    <property type="match status" value="1"/>
</dbReference>
<keyword evidence="1 2" id="KW-0378">Hydrolase</keyword>
<organism evidence="4 5">
    <name type="scientific">Jeotgalibacillus campisalis</name>
    <dbReference type="NCBI Taxonomy" id="220754"/>
    <lineage>
        <taxon>Bacteria</taxon>
        <taxon>Bacillati</taxon>
        <taxon>Bacillota</taxon>
        <taxon>Bacilli</taxon>
        <taxon>Bacillales</taxon>
        <taxon>Caryophanaceae</taxon>
        <taxon>Jeotgalibacillus</taxon>
    </lineage>
</organism>
<feature type="domain" description="Nudix hydrolase" evidence="3">
    <location>
        <begin position="1"/>
        <end position="129"/>
    </location>
</feature>
<dbReference type="GO" id="GO:0016787">
    <property type="term" value="F:hydrolase activity"/>
    <property type="evidence" value="ECO:0007669"/>
    <property type="project" value="UniProtKB-KW"/>
</dbReference>
<reference evidence="4 5" key="1">
    <citation type="submission" date="2015-01" db="EMBL/GenBank/DDBJ databases">
        <title>Jeotgalibacillus campisalis genome sequencing.</title>
        <authorList>
            <person name="Goh K.M."/>
            <person name="Chan K.-G."/>
            <person name="Yaakop A.S."/>
            <person name="Ee R."/>
            <person name="Gan H.M."/>
            <person name="Chan C.S."/>
        </authorList>
    </citation>
    <scope>NUCLEOTIDE SEQUENCE [LARGE SCALE GENOMIC DNA]</scope>
    <source>
        <strain evidence="4 5">SF-57</strain>
    </source>
</reference>
<dbReference type="Proteomes" id="UP000031972">
    <property type="component" value="Unassembled WGS sequence"/>
</dbReference>
<evidence type="ECO:0000313" key="5">
    <source>
        <dbReference type="Proteomes" id="UP000031972"/>
    </source>
</evidence>
<dbReference type="Gene3D" id="3.90.79.10">
    <property type="entry name" value="Nucleoside Triphosphate Pyrophosphohydrolase"/>
    <property type="match status" value="1"/>
</dbReference>
<dbReference type="RefSeq" id="WP_041058462.1">
    <property type="nucleotide sequence ID" value="NZ_JXRR01000015.1"/>
</dbReference>
<sequence>MRNRAAVILVQKSKIALIKRVRDGEVYYVFPGGGIKEGETSRMAAKREALEELGVTVHIKQCLAEIEWNGTQSYYAAESIGGTFGTGEGKEYTDTKRDRGTYLPVWIPIKELLALDVRPKEAVMKIVSHYSSKAGE</sequence>
<dbReference type="PATRIC" id="fig|220754.4.peg.2378"/>
<evidence type="ECO:0000313" key="4">
    <source>
        <dbReference type="EMBL" id="KIL47040.1"/>
    </source>
</evidence>
<evidence type="ECO:0000259" key="3">
    <source>
        <dbReference type="PROSITE" id="PS51462"/>
    </source>
</evidence>
<proteinExistence type="inferred from homology"/>
<gene>
    <name evidence="4" type="ORF">KR50_23620</name>
</gene>
<dbReference type="InterPro" id="IPR020476">
    <property type="entry name" value="Nudix_hydrolase"/>
</dbReference>
<dbReference type="CDD" id="cd04669">
    <property type="entry name" value="NUDIX_Hydrolase"/>
    <property type="match status" value="1"/>
</dbReference>
<comment type="caution">
    <text evidence="4">The sequence shown here is derived from an EMBL/GenBank/DDBJ whole genome shotgun (WGS) entry which is preliminary data.</text>
</comment>
<dbReference type="InterPro" id="IPR020084">
    <property type="entry name" value="NUDIX_hydrolase_CS"/>
</dbReference>
<dbReference type="AlphaFoldDB" id="A0A0C2R9S1"/>
<dbReference type="InterPro" id="IPR015797">
    <property type="entry name" value="NUDIX_hydrolase-like_dom_sf"/>
</dbReference>
<dbReference type="EMBL" id="JXRR01000015">
    <property type="protein sequence ID" value="KIL47040.1"/>
    <property type="molecule type" value="Genomic_DNA"/>
</dbReference>
<name>A0A0C2R9S1_9BACL</name>
<protein>
    <recommendedName>
        <fullName evidence="3">Nudix hydrolase domain-containing protein</fullName>
    </recommendedName>
</protein>
<evidence type="ECO:0000256" key="1">
    <source>
        <dbReference type="ARBA" id="ARBA00022801"/>
    </source>
</evidence>
<evidence type="ECO:0000256" key="2">
    <source>
        <dbReference type="RuleBase" id="RU003476"/>
    </source>
</evidence>
<dbReference type="SUPFAM" id="SSF55811">
    <property type="entry name" value="Nudix"/>
    <property type="match status" value="1"/>
</dbReference>
<dbReference type="OrthoDB" id="511483at2"/>
<comment type="similarity">
    <text evidence="2">Belongs to the Nudix hydrolase family.</text>
</comment>
<keyword evidence="5" id="KW-1185">Reference proteome</keyword>
<dbReference type="PRINTS" id="PR00502">
    <property type="entry name" value="NUDIXFAMILY"/>
</dbReference>
<dbReference type="PROSITE" id="PS00893">
    <property type="entry name" value="NUDIX_BOX"/>
    <property type="match status" value="1"/>
</dbReference>
<accession>A0A0C2R9S1</accession>
<dbReference type="PANTHER" id="PTHR43736">
    <property type="entry name" value="ADP-RIBOSE PYROPHOSPHATASE"/>
    <property type="match status" value="1"/>
</dbReference>
<dbReference type="InterPro" id="IPR000086">
    <property type="entry name" value="NUDIX_hydrolase_dom"/>
</dbReference>